<dbReference type="Proteomes" id="UP000228503">
    <property type="component" value="Unassembled WGS sequence"/>
</dbReference>
<comment type="domain">
    <text evidence="2">A Gly-cisPro motif from one monomer fits into the active site of the other monomer to allow specific chiral rejection of L-amino acids.</text>
</comment>
<feature type="short sequence motif" description="Gly-cisPro motif, important for rejection of L-amino acids" evidence="2">
    <location>
        <begin position="137"/>
        <end position="138"/>
    </location>
</feature>
<gene>
    <name evidence="2" type="primary">dtd</name>
    <name evidence="3" type="ORF">COY16_01610</name>
</gene>
<dbReference type="Pfam" id="PF02580">
    <property type="entry name" value="Tyr_Deacylase"/>
    <property type="match status" value="1"/>
</dbReference>
<dbReference type="SUPFAM" id="SSF69500">
    <property type="entry name" value="DTD-like"/>
    <property type="match status" value="1"/>
</dbReference>
<dbReference type="EC" id="3.1.1.96" evidence="2"/>
<comment type="similarity">
    <text evidence="1 2">Belongs to the DTD family.</text>
</comment>
<dbReference type="HAMAP" id="MF_00518">
    <property type="entry name" value="Deacylase_Dtd"/>
    <property type="match status" value="1"/>
</dbReference>
<dbReference type="GO" id="GO:0043908">
    <property type="term" value="F:Ser(Gly)-tRNA(Ala) hydrolase activity"/>
    <property type="evidence" value="ECO:0007669"/>
    <property type="project" value="UniProtKB-UniRule"/>
</dbReference>
<dbReference type="GO" id="GO:0106026">
    <property type="term" value="F:Gly-tRNA(Ala) deacylase activity"/>
    <property type="evidence" value="ECO:0007669"/>
    <property type="project" value="UniProtKB-UniRule"/>
</dbReference>
<keyword evidence="2" id="KW-0378">Hydrolase</keyword>
<dbReference type="NCBIfam" id="TIGR00256">
    <property type="entry name" value="D-aminoacyl-tRNA deacylase"/>
    <property type="match status" value="1"/>
</dbReference>
<dbReference type="GO" id="GO:0000049">
    <property type="term" value="F:tRNA binding"/>
    <property type="evidence" value="ECO:0007669"/>
    <property type="project" value="UniProtKB-UniRule"/>
</dbReference>
<dbReference type="PANTHER" id="PTHR10472:SF5">
    <property type="entry name" value="D-AMINOACYL-TRNA DEACYLASE 1"/>
    <property type="match status" value="1"/>
</dbReference>
<name>A0A2M7U0B3_9BACT</name>
<protein>
    <recommendedName>
        <fullName evidence="2">D-aminoacyl-tRNA deacylase</fullName>
        <shortName evidence="2">DTD</shortName>
        <ecNumber evidence="2">3.1.1.96</ecNumber>
    </recommendedName>
    <alternativeName>
        <fullName evidence="2">Gly-tRNA(Ala) deacylase</fullName>
        <ecNumber evidence="2">3.1.1.-</ecNumber>
    </alternativeName>
</protein>
<dbReference type="InterPro" id="IPR003732">
    <property type="entry name" value="Daa-tRNA_deacyls_DTD"/>
</dbReference>
<keyword evidence="2" id="KW-0963">Cytoplasm</keyword>
<organism evidence="3 4">
    <name type="scientific">Candidatus Roizmanbacteria bacterium CG_4_10_14_0_2_um_filter_39_13</name>
    <dbReference type="NCBI Taxonomy" id="1974825"/>
    <lineage>
        <taxon>Bacteria</taxon>
        <taxon>Candidatus Roizmaniibacteriota</taxon>
    </lineage>
</organism>
<dbReference type="EC" id="3.1.1.-" evidence="2"/>
<comment type="catalytic activity">
    <reaction evidence="2">
        <text>glycyl-tRNA(Ala) + H2O = tRNA(Ala) + glycine + H(+)</text>
        <dbReference type="Rhea" id="RHEA:53744"/>
        <dbReference type="Rhea" id="RHEA-COMP:9657"/>
        <dbReference type="Rhea" id="RHEA-COMP:13640"/>
        <dbReference type="ChEBI" id="CHEBI:15377"/>
        <dbReference type="ChEBI" id="CHEBI:15378"/>
        <dbReference type="ChEBI" id="CHEBI:57305"/>
        <dbReference type="ChEBI" id="CHEBI:78442"/>
        <dbReference type="ChEBI" id="CHEBI:78522"/>
    </reaction>
</comment>
<keyword evidence="2" id="KW-0820">tRNA-binding</keyword>
<comment type="subcellular location">
    <subcellularLocation>
        <location evidence="2">Cytoplasm</location>
    </subcellularLocation>
</comment>
<dbReference type="Gene3D" id="3.50.80.10">
    <property type="entry name" value="D-tyrosyl-tRNA(Tyr) deacylase"/>
    <property type="match status" value="1"/>
</dbReference>
<comment type="function">
    <text evidence="2">An aminoacyl-tRNA editing enzyme that deacylates mischarged D-aminoacyl-tRNAs. Also deacylates mischarged glycyl-tRNA(Ala), protecting cells against glycine mischarging by AlaRS. Acts via tRNA-based rather than protein-based catalysis; rejects L-amino acids rather than detecting D-amino acids in the active site. By recycling D-aminoacyl-tRNA to D-amino acids and free tRNA molecules, this enzyme counteracts the toxicity associated with the formation of D-aminoacyl-tRNA entities in vivo and helps enforce protein L-homochirality.</text>
</comment>
<sequence>MIALIQRVSKGSVTIEEKLLSSIDHGYVILLGIFKEDTEQDIEKLIPKILHLRVMNDENGVMNKSILETNGELLVVSQFTLCADTRKGRRPSYINAMRPESAKTLYELFIRQLTRENIPVKTGVFGGLMRVEVINDGPVTILLNSSQL</sequence>
<dbReference type="InterPro" id="IPR023509">
    <property type="entry name" value="DTD-like_sf"/>
</dbReference>
<dbReference type="AlphaFoldDB" id="A0A2M7U0B3"/>
<dbReference type="GO" id="GO:0051500">
    <property type="term" value="F:D-tyrosyl-tRNA(Tyr) deacylase activity"/>
    <property type="evidence" value="ECO:0007669"/>
    <property type="project" value="TreeGrafter"/>
</dbReference>
<proteinExistence type="inferred from homology"/>
<evidence type="ECO:0000313" key="4">
    <source>
        <dbReference type="Proteomes" id="UP000228503"/>
    </source>
</evidence>
<evidence type="ECO:0000256" key="2">
    <source>
        <dbReference type="HAMAP-Rule" id="MF_00518"/>
    </source>
</evidence>
<comment type="caution">
    <text evidence="3">The sequence shown here is derived from an EMBL/GenBank/DDBJ whole genome shotgun (WGS) entry which is preliminary data.</text>
</comment>
<comment type="catalytic activity">
    <reaction evidence="2">
        <text>a D-aminoacyl-tRNA + H2O = a tRNA + a D-alpha-amino acid + H(+)</text>
        <dbReference type="Rhea" id="RHEA:13953"/>
        <dbReference type="Rhea" id="RHEA-COMP:10123"/>
        <dbReference type="Rhea" id="RHEA-COMP:10124"/>
        <dbReference type="ChEBI" id="CHEBI:15377"/>
        <dbReference type="ChEBI" id="CHEBI:15378"/>
        <dbReference type="ChEBI" id="CHEBI:59871"/>
        <dbReference type="ChEBI" id="CHEBI:78442"/>
        <dbReference type="ChEBI" id="CHEBI:79333"/>
        <dbReference type="EC" id="3.1.1.96"/>
    </reaction>
</comment>
<accession>A0A2M7U0B3</accession>
<keyword evidence="2" id="KW-0694">RNA-binding</keyword>
<dbReference type="PANTHER" id="PTHR10472">
    <property type="entry name" value="D-TYROSYL-TRNA TYR DEACYLASE"/>
    <property type="match status" value="1"/>
</dbReference>
<evidence type="ECO:0000256" key="1">
    <source>
        <dbReference type="ARBA" id="ARBA00009673"/>
    </source>
</evidence>
<dbReference type="EMBL" id="PFOB01000019">
    <property type="protein sequence ID" value="PIZ63506.1"/>
    <property type="molecule type" value="Genomic_DNA"/>
</dbReference>
<reference evidence="4" key="1">
    <citation type="submission" date="2017-09" db="EMBL/GenBank/DDBJ databases">
        <title>Depth-based differentiation of microbial function through sediment-hosted aquifers and enrichment of novel symbionts in the deep terrestrial subsurface.</title>
        <authorList>
            <person name="Probst A.J."/>
            <person name="Ladd B."/>
            <person name="Jarett J.K."/>
            <person name="Geller-Mcgrath D.E."/>
            <person name="Sieber C.M.K."/>
            <person name="Emerson J.B."/>
            <person name="Anantharaman K."/>
            <person name="Thomas B.C."/>
            <person name="Malmstrom R."/>
            <person name="Stieglmeier M."/>
            <person name="Klingl A."/>
            <person name="Woyke T."/>
            <person name="Ryan C.M."/>
            <person name="Banfield J.F."/>
        </authorList>
    </citation>
    <scope>NUCLEOTIDE SEQUENCE [LARGE SCALE GENOMIC DNA]</scope>
</reference>
<dbReference type="GO" id="GO:0019478">
    <property type="term" value="P:D-amino acid catabolic process"/>
    <property type="evidence" value="ECO:0007669"/>
    <property type="project" value="UniProtKB-UniRule"/>
</dbReference>
<dbReference type="GO" id="GO:0005737">
    <property type="term" value="C:cytoplasm"/>
    <property type="evidence" value="ECO:0007669"/>
    <property type="project" value="UniProtKB-SubCell"/>
</dbReference>
<dbReference type="FunFam" id="3.50.80.10:FF:000001">
    <property type="entry name" value="D-aminoacyl-tRNA deacylase"/>
    <property type="match status" value="1"/>
</dbReference>
<evidence type="ECO:0000313" key="3">
    <source>
        <dbReference type="EMBL" id="PIZ63506.1"/>
    </source>
</evidence>
<comment type="subunit">
    <text evidence="2">Homodimer.</text>
</comment>